<feature type="region of interest" description="Disordered" evidence="1">
    <location>
        <begin position="19"/>
        <end position="46"/>
    </location>
</feature>
<accession>A0ABW7SHR9</accession>
<dbReference type="Pfam" id="PF00139">
    <property type="entry name" value="Lectin_legB"/>
    <property type="match status" value="1"/>
</dbReference>
<dbReference type="InterPro" id="IPR013320">
    <property type="entry name" value="ConA-like_dom_sf"/>
</dbReference>
<organism evidence="3 4">
    <name type="scientific">Micromonospora rubida</name>
    <dbReference type="NCBI Taxonomy" id="2697657"/>
    <lineage>
        <taxon>Bacteria</taxon>
        <taxon>Bacillati</taxon>
        <taxon>Actinomycetota</taxon>
        <taxon>Actinomycetes</taxon>
        <taxon>Micromonosporales</taxon>
        <taxon>Micromonosporaceae</taxon>
        <taxon>Micromonospora</taxon>
    </lineage>
</organism>
<sequence>MTTAVACWFIVAELPDRLAPDQPAPPASTQSAGAPTPPVLRTQQGTRPIDYPTFAEATGLTLTGAAVHSAPTVRLADGSQRSGAMWSAAPLSPRKSFSTAFQFVSAGRSGALSFVLQAEGPASGLPLDQLRPRLTVDLAPAAKSPAGAVTVTAVRSGPPVAQGRATTDVDLGSGPVTVWIDYSARSQTVRVFVSSGAAKPSKPVLTAEVNLVRAVGAGLVYPGFAAFTAGAAGTHDVLAWFLSGPA</sequence>
<evidence type="ECO:0000256" key="1">
    <source>
        <dbReference type="SAM" id="MobiDB-lite"/>
    </source>
</evidence>
<evidence type="ECO:0000313" key="3">
    <source>
        <dbReference type="EMBL" id="MFI0793245.1"/>
    </source>
</evidence>
<name>A0ABW7SHR9_9ACTN</name>
<protein>
    <recommendedName>
        <fullName evidence="2">Legume lectin domain-containing protein</fullName>
    </recommendedName>
</protein>
<keyword evidence="4" id="KW-1185">Reference proteome</keyword>
<reference evidence="3 4" key="1">
    <citation type="submission" date="2024-10" db="EMBL/GenBank/DDBJ databases">
        <title>The Natural Products Discovery Center: Release of the First 8490 Sequenced Strains for Exploring Actinobacteria Biosynthetic Diversity.</title>
        <authorList>
            <person name="Kalkreuter E."/>
            <person name="Kautsar S.A."/>
            <person name="Yang D."/>
            <person name="Bader C.D."/>
            <person name="Teijaro C.N."/>
            <person name="Fluegel L."/>
            <person name="Davis C.M."/>
            <person name="Simpson J.R."/>
            <person name="Lauterbach L."/>
            <person name="Steele A.D."/>
            <person name="Gui C."/>
            <person name="Meng S."/>
            <person name="Li G."/>
            <person name="Viehrig K."/>
            <person name="Ye F."/>
            <person name="Su P."/>
            <person name="Kiefer A.F."/>
            <person name="Nichols A."/>
            <person name="Cepeda A.J."/>
            <person name="Yan W."/>
            <person name="Fan B."/>
            <person name="Jiang Y."/>
            <person name="Adhikari A."/>
            <person name="Zheng C.-J."/>
            <person name="Schuster L."/>
            <person name="Cowan T.M."/>
            <person name="Smanski M.J."/>
            <person name="Chevrette M.G."/>
            <person name="De Carvalho L.P.S."/>
            <person name="Shen B."/>
        </authorList>
    </citation>
    <scope>NUCLEOTIDE SEQUENCE [LARGE SCALE GENOMIC DNA]</scope>
    <source>
        <strain evidence="3 4">NPDC021253</strain>
    </source>
</reference>
<dbReference type="Proteomes" id="UP001611075">
    <property type="component" value="Unassembled WGS sequence"/>
</dbReference>
<dbReference type="SUPFAM" id="SSF49899">
    <property type="entry name" value="Concanavalin A-like lectins/glucanases"/>
    <property type="match status" value="1"/>
</dbReference>
<comment type="caution">
    <text evidence="3">The sequence shown here is derived from an EMBL/GenBank/DDBJ whole genome shotgun (WGS) entry which is preliminary data.</text>
</comment>
<evidence type="ECO:0000259" key="2">
    <source>
        <dbReference type="Pfam" id="PF00139"/>
    </source>
</evidence>
<dbReference type="InterPro" id="IPR001220">
    <property type="entry name" value="Legume_lectin_dom"/>
</dbReference>
<dbReference type="Gene3D" id="2.60.120.200">
    <property type="match status" value="2"/>
</dbReference>
<feature type="domain" description="Legume lectin" evidence="2">
    <location>
        <begin position="168"/>
        <end position="241"/>
    </location>
</feature>
<evidence type="ECO:0000313" key="4">
    <source>
        <dbReference type="Proteomes" id="UP001611075"/>
    </source>
</evidence>
<proteinExistence type="predicted"/>
<dbReference type="RefSeq" id="WP_396678501.1">
    <property type="nucleotide sequence ID" value="NZ_JBIRPU010000005.1"/>
</dbReference>
<dbReference type="EMBL" id="JBIRPU010000005">
    <property type="protein sequence ID" value="MFI0793245.1"/>
    <property type="molecule type" value="Genomic_DNA"/>
</dbReference>
<gene>
    <name evidence="3" type="ORF">ACH4OY_11165</name>
</gene>